<gene>
    <name evidence="3" type="ORF">CBI30_04460</name>
</gene>
<dbReference type="SUPFAM" id="SSF89392">
    <property type="entry name" value="Prokaryotic lipoproteins and lipoprotein localization factors"/>
    <property type="match status" value="1"/>
</dbReference>
<dbReference type="Gene3D" id="2.50.20.10">
    <property type="entry name" value="Lipoprotein localisation LolA/LolB/LppX"/>
    <property type="match status" value="1"/>
</dbReference>
<accession>A0A254PZE8</accession>
<dbReference type="Proteomes" id="UP000198104">
    <property type="component" value="Unassembled WGS sequence"/>
</dbReference>
<comment type="caution">
    <text evidence="3">The sequence shown here is derived from an EMBL/GenBank/DDBJ whole genome shotgun (WGS) entry which is preliminary data.</text>
</comment>
<dbReference type="AlphaFoldDB" id="A0A254PZE8"/>
<dbReference type="InterPro" id="IPR029046">
    <property type="entry name" value="LolA/LolB/LppX"/>
</dbReference>
<dbReference type="InterPro" id="IPR019207">
    <property type="entry name" value="DUF2092"/>
</dbReference>
<dbReference type="RefSeq" id="WP_088527124.1">
    <property type="nucleotide sequence ID" value="NZ_NGUO01000007.1"/>
</dbReference>
<dbReference type="OrthoDB" id="116979at2"/>
<feature type="chain" id="PRO_5012987853" description="DUF2092 domain-containing protein" evidence="2">
    <location>
        <begin position="23"/>
        <end position="267"/>
    </location>
</feature>
<evidence type="ECO:0008006" key="5">
    <source>
        <dbReference type="Google" id="ProtNLM"/>
    </source>
</evidence>
<evidence type="ECO:0000313" key="4">
    <source>
        <dbReference type="Proteomes" id="UP000198104"/>
    </source>
</evidence>
<protein>
    <recommendedName>
        <fullName evidence="5">DUF2092 domain-containing protein</fullName>
    </recommendedName>
</protein>
<keyword evidence="4" id="KW-1185">Reference proteome</keyword>
<name>A0A254PZE8_9BURK</name>
<evidence type="ECO:0000256" key="1">
    <source>
        <dbReference type="ARBA" id="ARBA00022729"/>
    </source>
</evidence>
<reference evidence="3 4" key="1">
    <citation type="submission" date="2017-05" db="EMBL/GenBank/DDBJ databases">
        <title>Polynucleobacter sp. MWH-K35W1 isolated from the permanently anoxic monimolimnion of a meromictic lake.</title>
        <authorList>
            <person name="Hahn M.W."/>
        </authorList>
    </citation>
    <scope>NUCLEOTIDE SEQUENCE [LARGE SCALE GENOMIC DNA]</scope>
    <source>
        <strain evidence="3 4">MWH-K35W1</strain>
    </source>
</reference>
<dbReference type="Pfam" id="PF09865">
    <property type="entry name" value="DUF2092"/>
    <property type="match status" value="1"/>
</dbReference>
<proteinExistence type="predicted"/>
<sequence length="267" mass="28919">MYSLSKIAVALISCLIFSAASAQPGGGNRPEAPKRPQLPKGMTAIEPAALDLLKAMTDKLSAAKSMQFEALVLSEFPSIDGLPVIYSTAAKVALQRPNKFDVVVWGDGPSSEVLFNGKKLFAYSPEKNLVAVSDCPDTIDEAAKFAYEKAGLFFPGDDLILSNPYAHLTQGLTDAFIVGKTKLVGGVETNVIVMAGRELQGQIWIGVKDNLPYMASWIYLGAKSLPRTTLQYKNWKLKTSIPEARFDASRFSKALTIEFAQPDAPLK</sequence>
<feature type="signal peptide" evidence="2">
    <location>
        <begin position="1"/>
        <end position="22"/>
    </location>
</feature>
<evidence type="ECO:0000313" key="3">
    <source>
        <dbReference type="EMBL" id="OWS71929.1"/>
    </source>
</evidence>
<evidence type="ECO:0000256" key="2">
    <source>
        <dbReference type="SAM" id="SignalP"/>
    </source>
</evidence>
<dbReference type="EMBL" id="NGUO01000007">
    <property type="protein sequence ID" value="OWS71929.1"/>
    <property type="molecule type" value="Genomic_DNA"/>
</dbReference>
<organism evidence="3 4">
    <name type="scientific">Polynucleobacter aenigmaticus</name>
    <dbReference type="NCBI Taxonomy" id="1743164"/>
    <lineage>
        <taxon>Bacteria</taxon>
        <taxon>Pseudomonadati</taxon>
        <taxon>Pseudomonadota</taxon>
        <taxon>Betaproteobacteria</taxon>
        <taxon>Burkholderiales</taxon>
        <taxon>Burkholderiaceae</taxon>
        <taxon>Polynucleobacter</taxon>
    </lineage>
</organism>
<keyword evidence="1 2" id="KW-0732">Signal</keyword>